<comment type="caution">
    <text evidence="2">The sequence shown here is derived from an EMBL/GenBank/DDBJ whole genome shotgun (WGS) entry which is preliminary data.</text>
</comment>
<dbReference type="SUPFAM" id="SSF56601">
    <property type="entry name" value="beta-lactamase/transpeptidase-like"/>
    <property type="match status" value="1"/>
</dbReference>
<accession>A0ABU3NM54</accession>
<reference evidence="2 3" key="1">
    <citation type="submission" date="2023-07" db="EMBL/GenBank/DDBJ databases">
        <title>Novel species of Thermanaerothrix with wide hydrolytic capabilities.</title>
        <authorList>
            <person name="Zayulina K.S."/>
            <person name="Podosokorskaya O.A."/>
            <person name="Elcheninov A.G."/>
        </authorList>
    </citation>
    <scope>NUCLEOTIDE SEQUENCE [LARGE SCALE GENOMIC DNA]</scope>
    <source>
        <strain evidence="2 3">4228-RoL</strain>
    </source>
</reference>
<sequence>MDFLQALRGSGTQYAFYLHRQDHPPCFEANSERFSAASLIKVPILLAWLHLERQGDVSRAEWCHLDDEPQVQGAGFAWAMTTRHLTYHDVLLMMIATSDNLCTNLVIRRLGIERLNRVFQAHLGLTDTVLQRKLMDFEARARGLDNWISPTDCIRLFDLIRSLEPDERQWVDRILSLNQDDRLLKRNFNPDALTFCHKTGSIPGVLHDWGYTSETDVFLLMQGIQDERAALELFGAAGELALGTPMA</sequence>
<dbReference type="PANTHER" id="PTHR35333:SF4">
    <property type="entry name" value="SLR0121 PROTEIN"/>
    <property type="match status" value="1"/>
</dbReference>
<name>A0ABU3NM54_9CHLR</name>
<dbReference type="InterPro" id="IPR000871">
    <property type="entry name" value="Beta-lactam_class-A"/>
</dbReference>
<evidence type="ECO:0000259" key="1">
    <source>
        <dbReference type="Pfam" id="PF13354"/>
    </source>
</evidence>
<evidence type="ECO:0000313" key="2">
    <source>
        <dbReference type="EMBL" id="MDT8897931.1"/>
    </source>
</evidence>
<dbReference type="RefSeq" id="WP_315624918.1">
    <property type="nucleotide sequence ID" value="NZ_JAUHMF010000001.1"/>
</dbReference>
<dbReference type="EMBL" id="JAUHMF010000001">
    <property type="protein sequence ID" value="MDT8897931.1"/>
    <property type="molecule type" value="Genomic_DNA"/>
</dbReference>
<dbReference type="PANTHER" id="PTHR35333">
    <property type="entry name" value="BETA-LACTAMASE"/>
    <property type="match status" value="1"/>
</dbReference>
<dbReference type="Proteomes" id="UP001254165">
    <property type="component" value="Unassembled WGS sequence"/>
</dbReference>
<gene>
    <name evidence="2" type="ORF">QYE77_06590</name>
</gene>
<organism evidence="2 3">
    <name type="scientific">Thermanaerothrix solaris</name>
    <dbReference type="NCBI Taxonomy" id="3058434"/>
    <lineage>
        <taxon>Bacteria</taxon>
        <taxon>Bacillati</taxon>
        <taxon>Chloroflexota</taxon>
        <taxon>Anaerolineae</taxon>
        <taxon>Anaerolineales</taxon>
        <taxon>Anaerolineaceae</taxon>
        <taxon>Thermanaerothrix</taxon>
    </lineage>
</organism>
<keyword evidence="2" id="KW-0378">Hydrolase</keyword>
<feature type="domain" description="Beta-lactamase class A catalytic" evidence="1">
    <location>
        <begin position="29"/>
        <end position="212"/>
    </location>
</feature>
<dbReference type="GO" id="GO:0016787">
    <property type="term" value="F:hydrolase activity"/>
    <property type="evidence" value="ECO:0007669"/>
    <property type="project" value="UniProtKB-KW"/>
</dbReference>
<keyword evidence="3" id="KW-1185">Reference proteome</keyword>
<dbReference type="InterPro" id="IPR045155">
    <property type="entry name" value="Beta-lactam_cat"/>
</dbReference>
<proteinExistence type="predicted"/>
<dbReference type="Gene3D" id="3.40.710.10">
    <property type="entry name" value="DD-peptidase/beta-lactamase superfamily"/>
    <property type="match status" value="1"/>
</dbReference>
<protein>
    <submittedName>
        <fullName evidence="2">Serine hydrolase</fullName>
    </submittedName>
</protein>
<dbReference type="InterPro" id="IPR012338">
    <property type="entry name" value="Beta-lactam/transpept-like"/>
</dbReference>
<dbReference type="Pfam" id="PF13354">
    <property type="entry name" value="Beta-lactamase2"/>
    <property type="match status" value="1"/>
</dbReference>
<evidence type="ECO:0000313" key="3">
    <source>
        <dbReference type="Proteomes" id="UP001254165"/>
    </source>
</evidence>